<feature type="compositionally biased region" description="Basic and acidic residues" evidence="2">
    <location>
        <begin position="64"/>
        <end position="75"/>
    </location>
</feature>
<dbReference type="Ensembl" id="ENSPCET00000018461.1">
    <property type="protein sequence ID" value="ENSPCEP00000017847.1"/>
    <property type="gene ID" value="ENSPCEG00000013957.1"/>
</dbReference>
<feature type="region of interest" description="Disordered" evidence="2">
    <location>
        <begin position="81"/>
        <end position="108"/>
    </location>
</feature>
<dbReference type="PANTHER" id="PTHR16768:SF1">
    <property type="entry name" value="PROTEIN FAM107B"/>
    <property type="match status" value="1"/>
</dbReference>
<evidence type="ECO:0000313" key="3">
    <source>
        <dbReference type="Ensembl" id="ENSPCEP00000017847.1"/>
    </source>
</evidence>
<feature type="region of interest" description="Disordered" evidence="2">
    <location>
        <begin position="1"/>
        <end position="27"/>
    </location>
</feature>
<feature type="region of interest" description="Disordered" evidence="2">
    <location>
        <begin position="56"/>
        <end position="75"/>
    </location>
</feature>
<dbReference type="PANTHER" id="PTHR16768">
    <property type="entry name" value="DOWN REGULATED IN RENAL CARCINOMA 1/TU3A"/>
    <property type="match status" value="1"/>
</dbReference>
<dbReference type="Proteomes" id="UP000694393">
    <property type="component" value="Unplaced"/>
</dbReference>
<evidence type="ECO:0000256" key="2">
    <source>
        <dbReference type="SAM" id="MobiDB-lite"/>
    </source>
</evidence>
<feature type="compositionally biased region" description="Polar residues" evidence="2">
    <location>
        <begin position="85"/>
        <end position="96"/>
    </location>
</feature>
<reference evidence="3" key="2">
    <citation type="submission" date="2025-09" db="UniProtKB">
        <authorList>
            <consortium name="Ensembl"/>
        </authorList>
    </citation>
    <scope>IDENTIFICATION</scope>
</reference>
<keyword evidence="4" id="KW-1185">Reference proteome</keyword>
<accession>A0A8C8S9Z3</accession>
<proteinExistence type="predicted"/>
<protein>
    <submittedName>
        <fullName evidence="3">Uncharacterized protein</fullName>
    </submittedName>
</protein>
<dbReference type="InterPro" id="IPR009533">
    <property type="entry name" value="FAM107"/>
</dbReference>
<name>A0A8C8S9Z3_9SAUR</name>
<keyword evidence="1" id="KW-0175">Coiled coil</keyword>
<reference evidence="3" key="1">
    <citation type="submission" date="2025-08" db="UniProtKB">
        <authorList>
            <consortium name="Ensembl"/>
        </authorList>
    </citation>
    <scope>IDENTIFICATION</scope>
</reference>
<sequence length="108" mass="12650">EAVPQWINNEGVIGPKKLPNPVRESSSHQELHRELLFSHRRGLLPEHKPELQKVLESRRKKQMKQQEELRRPLTDLEEELRKRQQMLQQVCGSQEPVSGANPPEVSEY</sequence>
<dbReference type="AlphaFoldDB" id="A0A8C8S9Z3"/>
<evidence type="ECO:0000313" key="4">
    <source>
        <dbReference type="Proteomes" id="UP000694393"/>
    </source>
</evidence>
<evidence type="ECO:0000256" key="1">
    <source>
        <dbReference type="ARBA" id="ARBA00023054"/>
    </source>
</evidence>
<dbReference type="Pfam" id="PF06625">
    <property type="entry name" value="DUF1151"/>
    <property type="match status" value="1"/>
</dbReference>
<organism evidence="3 4">
    <name type="scientific">Pelusios castaneus</name>
    <name type="common">West African mud turtle</name>
    <dbReference type="NCBI Taxonomy" id="367368"/>
    <lineage>
        <taxon>Eukaryota</taxon>
        <taxon>Metazoa</taxon>
        <taxon>Chordata</taxon>
        <taxon>Craniata</taxon>
        <taxon>Vertebrata</taxon>
        <taxon>Euteleostomi</taxon>
        <taxon>Archelosauria</taxon>
        <taxon>Testudinata</taxon>
        <taxon>Testudines</taxon>
        <taxon>Pleurodira</taxon>
        <taxon>Pelomedusidae</taxon>
        <taxon>Pelusios</taxon>
    </lineage>
</organism>